<organism evidence="8 9">
    <name type="scientific">Paramecium tetraurelia</name>
    <dbReference type="NCBI Taxonomy" id="5888"/>
    <lineage>
        <taxon>Eukaryota</taxon>
        <taxon>Sar</taxon>
        <taxon>Alveolata</taxon>
        <taxon>Ciliophora</taxon>
        <taxon>Intramacronucleata</taxon>
        <taxon>Oligohymenophorea</taxon>
        <taxon>Peniculida</taxon>
        <taxon>Parameciidae</taxon>
        <taxon>Paramecium</taxon>
    </lineage>
</organism>
<keyword evidence="9" id="KW-1185">Reference proteome</keyword>
<dbReference type="GO" id="GO:0000463">
    <property type="term" value="P:maturation of LSU-rRNA from tricistronic rRNA transcript (SSU-rRNA, 5.8S rRNA, LSU-rRNA)"/>
    <property type="evidence" value="ECO:0000318"/>
    <property type="project" value="GO_Central"/>
</dbReference>
<dbReference type="PANTHER" id="PTHR11524">
    <property type="entry name" value="60S RIBOSOMAL PROTEIN L7"/>
    <property type="match status" value="1"/>
</dbReference>
<dbReference type="FunFam" id="3.30.1390.20:FF:000003">
    <property type="entry name" value="60S ribosomal protein L7"/>
    <property type="match status" value="1"/>
</dbReference>
<dbReference type="NCBIfam" id="TIGR01310">
    <property type="entry name" value="uL30_euk"/>
    <property type="match status" value="1"/>
</dbReference>
<dbReference type="Pfam" id="PF08079">
    <property type="entry name" value="Ribosomal_L30_N"/>
    <property type="match status" value="1"/>
</dbReference>
<dbReference type="FunCoup" id="A0DG29">
    <property type="interactions" value="1056"/>
</dbReference>
<dbReference type="CDD" id="cd01657">
    <property type="entry name" value="Ribosomal_L7_archeal_euk"/>
    <property type="match status" value="1"/>
</dbReference>
<evidence type="ECO:0000256" key="5">
    <source>
        <dbReference type="SAM" id="Coils"/>
    </source>
</evidence>
<evidence type="ECO:0008006" key="10">
    <source>
        <dbReference type="Google" id="ProtNLM"/>
    </source>
</evidence>
<dbReference type="RefSeq" id="XP_001449393.1">
    <property type="nucleotide sequence ID" value="XM_001449356.2"/>
</dbReference>
<dbReference type="KEGG" id="ptm:GSPATT00002124001"/>
<dbReference type="SUPFAM" id="SSF55129">
    <property type="entry name" value="Ribosomal protein L30p/L7e"/>
    <property type="match status" value="1"/>
</dbReference>
<dbReference type="Gene3D" id="3.30.1390.20">
    <property type="entry name" value="Ribosomal protein L30, ferredoxin-like fold domain"/>
    <property type="match status" value="2"/>
</dbReference>
<evidence type="ECO:0000313" key="8">
    <source>
        <dbReference type="EMBL" id="CAK81996.1"/>
    </source>
</evidence>
<evidence type="ECO:0000259" key="7">
    <source>
        <dbReference type="Pfam" id="PF08079"/>
    </source>
</evidence>
<feature type="domain" description="Large ribosomal subunit protein uL30 N-terminal eukaryotes" evidence="7">
    <location>
        <begin position="95"/>
        <end position="166"/>
    </location>
</feature>
<dbReference type="InterPro" id="IPR035808">
    <property type="entry name" value="Ribosomal_uL30_euk_arc"/>
</dbReference>
<dbReference type="EMBL" id="CT868429">
    <property type="protein sequence ID" value="CAK81996.1"/>
    <property type="molecule type" value="Genomic_DNA"/>
</dbReference>
<dbReference type="OMA" id="DYITWGE"/>
<dbReference type="HOGENOM" id="CLU_055156_0_2_1"/>
<gene>
    <name evidence="8" type="ORF">GSPATT00002124001</name>
</gene>
<dbReference type="GO" id="GO:0003723">
    <property type="term" value="F:RNA binding"/>
    <property type="evidence" value="ECO:0000318"/>
    <property type="project" value="GO_Central"/>
</dbReference>
<feature type="domain" description="Large ribosomal subunit protein uL30-like ferredoxin-like fold" evidence="6">
    <location>
        <begin position="172"/>
        <end position="221"/>
    </location>
</feature>
<keyword evidence="5" id="KW-0175">Coiled coil</keyword>
<reference evidence="8 9" key="1">
    <citation type="journal article" date="2006" name="Nature">
        <title>Global trends of whole-genome duplications revealed by the ciliate Paramecium tetraurelia.</title>
        <authorList>
            <consortium name="Genoscope"/>
            <person name="Aury J.-M."/>
            <person name="Jaillon O."/>
            <person name="Duret L."/>
            <person name="Noel B."/>
            <person name="Jubin C."/>
            <person name="Porcel B.M."/>
            <person name="Segurens B."/>
            <person name="Daubin V."/>
            <person name="Anthouard V."/>
            <person name="Aiach N."/>
            <person name="Arnaiz O."/>
            <person name="Billaut A."/>
            <person name="Beisson J."/>
            <person name="Blanc I."/>
            <person name="Bouhouche K."/>
            <person name="Camara F."/>
            <person name="Duharcourt S."/>
            <person name="Guigo R."/>
            <person name="Gogendeau D."/>
            <person name="Katinka M."/>
            <person name="Keller A.-M."/>
            <person name="Kissmehl R."/>
            <person name="Klotz C."/>
            <person name="Koll F."/>
            <person name="Le Moue A."/>
            <person name="Lepere C."/>
            <person name="Malinsky S."/>
            <person name="Nowacki M."/>
            <person name="Nowak J.K."/>
            <person name="Plattner H."/>
            <person name="Poulain J."/>
            <person name="Ruiz F."/>
            <person name="Serrano V."/>
            <person name="Zagulski M."/>
            <person name="Dessen P."/>
            <person name="Betermier M."/>
            <person name="Weissenbach J."/>
            <person name="Scarpelli C."/>
            <person name="Schachter V."/>
            <person name="Sperling L."/>
            <person name="Meyer E."/>
            <person name="Cohen J."/>
            <person name="Wincker P."/>
        </authorList>
    </citation>
    <scope>NUCLEOTIDE SEQUENCE [LARGE SCALE GENOMIC DNA]</scope>
    <source>
        <strain evidence="8 9">Stock d4-2</strain>
    </source>
</reference>
<name>A0DG29_PARTE</name>
<dbReference type="GO" id="GO:0003735">
    <property type="term" value="F:structural constituent of ribosome"/>
    <property type="evidence" value="ECO:0000318"/>
    <property type="project" value="GO_Central"/>
</dbReference>
<dbReference type="PANTHER" id="PTHR11524:SF16">
    <property type="entry name" value="LARGE RIBOSOMAL SUBUNIT PROTEIN UL30"/>
    <property type="match status" value="1"/>
</dbReference>
<evidence type="ECO:0000256" key="2">
    <source>
        <dbReference type="ARBA" id="ARBA00022884"/>
    </source>
</evidence>
<evidence type="ECO:0000313" key="9">
    <source>
        <dbReference type="Proteomes" id="UP000000600"/>
    </source>
</evidence>
<dbReference type="OrthoDB" id="28644at2759"/>
<dbReference type="AlphaFoldDB" id="A0DG29"/>
<evidence type="ECO:0000259" key="6">
    <source>
        <dbReference type="Pfam" id="PF00327"/>
    </source>
</evidence>
<comment type="similarity">
    <text evidence="1">Belongs to the universal ribosomal protein uL30 family.</text>
</comment>
<sequence>MNGINLNLKQEIQNKPVWIIKQTFHNSYKEGIREGFAKLTCRTDNSGRKQNWILEEKQGIEYEQEVLVDLILKFKILFCFKMSQKKPQMQVEQKVPENIVKKNARDTKLREAVAKRRTERLAANKTRRAQWEKTAQAYENEYKAADKNLVDSLRKAKTEGGFYVPAESKLILVVRIRGINTLNPQVRQTLRLLKLRQLHNAAFVRVNKATIEMIRKVEPYVTYGYPSRAVIKNLIYKRGYAKINGQRIPITNNNIIEQSLGKVGIHSIEDLVHEIVTVGAHFKEANRFLWAFKLRGPRGGFIAKRRSFINQGDWGNREDLINDLVKRMI</sequence>
<evidence type="ECO:0000256" key="4">
    <source>
        <dbReference type="ARBA" id="ARBA00023274"/>
    </source>
</evidence>
<dbReference type="STRING" id="5888.A0DG29"/>
<dbReference type="InterPro" id="IPR036919">
    <property type="entry name" value="Ribo_uL30_ferredoxin-like_sf"/>
</dbReference>
<dbReference type="InterPro" id="IPR039699">
    <property type="entry name" value="Ribosomal_uL30"/>
</dbReference>
<protein>
    <recommendedName>
        <fullName evidence="10">60S ribosomal protein L7</fullName>
    </recommendedName>
</protein>
<proteinExistence type="inferred from homology"/>
<dbReference type="Pfam" id="PF00327">
    <property type="entry name" value="Ribosomal_L30"/>
    <property type="match status" value="1"/>
</dbReference>
<dbReference type="InParanoid" id="A0DG29"/>
<feature type="coiled-coil region" evidence="5">
    <location>
        <begin position="121"/>
        <end position="155"/>
    </location>
</feature>
<evidence type="ECO:0000256" key="1">
    <source>
        <dbReference type="ARBA" id="ARBA00007594"/>
    </source>
</evidence>
<evidence type="ECO:0000256" key="3">
    <source>
        <dbReference type="ARBA" id="ARBA00022980"/>
    </source>
</evidence>
<dbReference type="GeneID" id="5035178"/>
<dbReference type="Proteomes" id="UP000000600">
    <property type="component" value="Unassembled WGS sequence"/>
</dbReference>
<dbReference type="InterPro" id="IPR016082">
    <property type="entry name" value="Ribosomal_uL30_ferredoxin-like"/>
</dbReference>
<dbReference type="eggNOG" id="KOG3184">
    <property type="taxonomic scope" value="Eukaryota"/>
</dbReference>
<accession>A0DG29</accession>
<keyword evidence="2" id="KW-0694">RNA-binding</keyword>
<keyword evidence="3" id="KW-0689">Ribosomal protein</keyword>
<dbReference type="InterPro" id="IPR005998">
    <property type="entry name" value="Ribosomal_uL30_euk"/>
</dbReference>
<keyword evidence="4" id="KW-0687">Ribonucleoprotein</keyword>
<dbReference type="GO" id="GO:0022625">
    <property type="term" value="C:cytosolic large ribosomal subunit"/>
    <property type="evidence" value="ECO:0000318"/>
    <property type="project" value="GO_Central"/>
</dbReference>
<dbReference type="InterPro" id="IPR012988">
    <property type="entry name" value="Ribosomal_uL30_N_euk"/>
</dbReference>